<evidence type="ECO:0000256" key="1">
    <source>
        <dbReference type="ARBA" id="ARBA00004651"/>
    </source>
</evidence>
<evidence type="ECO:0000313" key="9">
    <source>
        <dbReference type="EMBL" id="TCU89148.1"/>
    </source>
</evidence>
<dbReference type="PROSITE" id="PS50042">
    <property type="entry name" value="CNMP_BINDING_3"/>
    <property type="match status" value="1"/>
</dbReference>
<dbReference type="SUPFAM" id="SSF51206">
    <property type="entry name" value="cAMP-binding domain-like"/>
    <property type="match status" value="1"/>
</dbReference>
<dbReference type="InterPro" id="IPR006685">
    <property type="entry name" value="MscS_channel_2nd"/>
</dbReference>
<evidence type="ECO:0000256" key="3">
    <source>
        <dbReference type="ARBA" id="ARBA00022692"/>
    </source>
</evidence>
<keyword evidence="2" id="KW-1003">Cell membrane</keyword>
<dbReference type="EMBL" id="SMBT01000002">
    <property type="protein sequence ID" value="TCU89148.1"/>
    <property type="molecule type" value="Genomic_DNA"/>
</dbReference>
<feature type="domain" description="Cyclic nucleotide-binding" evidence="7">
    <location>
        <begin position="347"/>
        <end position="467"/>
    </location>
</feature>
<dbReference type="SUPFAM" id="SSF50182">
    <property type="entry name" value="Sm-like ribonucleoproteins"/>
    <property type="match status" value="1"/>
</dbReference>
<dbReference type="SUPFAM" id="SSF82689">
    <property type="entry name" value="Mechanosensitive channel protein MscS (YggB), C-terminal domain"/>
    <property type="match status" value="1"/>
</dbReference>
<dbReference type="Proteomes" id="UP000255108">
    <property type="component" value="Unassembled WGS sequence"/>
</dbReference>
<reference evidence="8 10" key="1">
    <citation type="submission" date="2018-06" db="EMBL/GenBank/DDBJ databases">
        <authorList>
            <consortium name="Pathogen Informatics"/>
            <person name="Doyle S."/>
        </authorList>
    </citation>
    <scope>NUCLEOTIDE SEQUENCE [LARGE SCALE GENOMIC DNA]</scope>
    <source>
        <strain evidence="8 10">NCTC11159</strain>
    </source>
</reference>
<dbReference type="InterPro" id="IPR011066">
    <property type="entry name" value="MscS_channel_C_sf"/>
</dbReference>
<dbReference type="InterPro" id="IPR010920">
    <property type="entry name" value="LSM_dom_sf"/>
</dbReference>
<dbReference type="GO" id="GO:0008381">
    <property type="term" value="F:mechanosensitive monoatomic ion channel activity"/>
    <property type="evidence" value="ECO:0007669"/>
    <property type="project" value="UniProtKB-ARBA"/>
</dbReference>
<evidence type="ECO:0000313" key="11">
    <source>
        <dbReference type="Proteomes" id="UP000295794"/>
    </source>
</evidence>
<comment type="subcellular location">
    <subcellularLocation>
        <location evidence="1">Cell membrane</location>
        <topology evidence="1">Multi-pass membrane protein</topology>
    </subcellularLocation>
</comment>
<dbReference type="Pfam" id="PF00924">
    <property type="entry name" value="MS_channel_2nd"/>
    <property type="match status" value="1"/>
</dbReference>
<feature type="transmembrane region" description="Helical" evidence="6">
    <location>
        <begin position="128"/>
        <end position="146"/>
    </location>
</feature>
<dbReference type="InterPro" id="IPR023408">
    <property type="entry name" value="MscS_beta-dom_sf"/>
</dbReference>
<evidence type="ECO:0000313" key="8">
    <source>
        <dbReference type="EMBL" id="STQ90517.1"/>
    </source>
</evidence>
<keyword evidence="3 6" id="KW-0812">Transmembrane</keyword>
<dbReference type="CDD" id="cd00038">
    <property type="entry name" value="CAP_ED"/>
    <property type="match status" value="1"/>
</dbReference>
<dbReference type="InterPro" id="IPR018490">
    <property type="entry name" value="cNMP-bd_dom_sf"/>
</dbReference>
<evidence type="ECO:0000256" key="6">
    <source>
        <dbReference type="SAM" id="Phobius"/>
    </source>
</evidence>
<keyword evidence="5 6" id="KW-0472">Membrane</keyword>
<dbReference type="GO" id="GO:0005886">
    <property type="term" value="C:plasma membrane"/>
    <property type="evidence" value="ECO:0007669"/>
    <property type="project" value="UniProtKB-SubCell"/>
</dbReference>
<evidence type="ECO:0000259" key="7">
    <source>
        <dbReference type="PROSITE" id="PS50042"/>
    </source>
</evidence>
<feature type="transmembrane region" description="Helical" evidence="6">
    <location>
        <begin position="12"/>
        <end position="29"/>
    </location>
</feature>
<dbReference type="RefSeq" id="WP_115226821.1">
    <property type="nucleotide sequence ID" value="NZ_CAWOLO010000002.1"/>
</dbReference>
<dbReference type="Gene3D" id="2.30.30.60">
    <property type="match status" value="1"/>
</dbReference>
<dbReference type="InterPro" id="IPR052702">
    <property type="entry name" value="MscS-like_channel"/>
</dbReference>
<dbReference type="OrthoDB" id="8589195at2"/>
<evidence type="ECO:0000256" key="2">
    <source>
        <dbReference type="ARBA" id="ARBA00022475"/>
    </source>
</evidence>
<feature type="transmembrane region" description="Helical" evidence="6">
    <location>
        <begin position="73"/>
        <end position="96"/>
    </location>
</feature>
<feature type="transmembrane region" description="Helical" evidence="6">
    <location>
        <begin position="36"/>
        <end position="53"/>
    </location>
</feature>
<evidence type="ECO:0000256" key="5">
    <source>
        <dbReference type="ARBA" id="ARBA00023136"/>
    </source>
</evidence>
<protein>
    <submittedName>
        <fullName evidence="9">Cyclic nucleotide-binding protein</fullName>
    </submittedName>
    <submittedName>
        <fullName evidence="8">MlotiK1 channel</fullName>
    </submittedName>
</protein>
<dbReference type="Gene3D" id="2.60.120.10">
    <property type="entry name" value="Jelly Rolls"/>
    <property type="match status" value="1"/>
</dbReference>
<reference evidence="9 11" key="2">
    <citation type="submission" date="2019-03" db="EMBL/GenBank/DDBJ databases">
        <title>Genomic Encyclopedia of Type Strains, Phase IV (KMG-IV): sequencing the most valuable type-strain genomes for metagenomic binning, comparative biology and taxonomic classification.</title>
        <authorList>
            <person name="Goeker M."/>
        </authorList>
    </citation>
    <scope>NUCLEOTIDE SEQUENCE [LARGE SCALE GENOMIC DNA]</scope>
    <source>
        <strain evidence="9 11">DSM 3764</strain>
    </source>
</reference>
<dbReference type="AlphaFoldDB" id="A0A377Q6T4"/>
<dbReference type="SMART" id="SM00100">
    <property type="entry name" value="cNMP"/>
    <property type="match status" value="1"/>
</dbReference>
<keyword evidence="11" id="KW-1185">Reference proteome</keyword>
<dbReference type="PANTHER" id="PTHR30347:SF1">
    <property type="entry name" value="MECHANOSENSITIVE CHANNEL MSCK"/>
    <property type="match status" value="1"/>
</dbReference>
<evidence type="ECO:0000256" key="4">
    <source>
        <dbReference type="ARBA" id="ARBA00022989"/>
    </source>
</evidence>
<name>A0A377Q6T4_9NEIS</name>
<dbReference type="InterPro" id="IPR000595">
    <property type="entry name" value="cNMP-bd_dom"/>
</dbReference>
<organism evidence="8 10">
    <name type="scientific">Iodobacter fluviatilis</name>
    <dbReference type="NCBI Taxonomy" id="537"/>
    <lineage>
        <taxon>Bacteria</taxon>
        <taxon>Pseudomonadati</taxon>
        <taxon>Pseudomonadota</taxon>
        <taxon>Betaproteobacteria</taxon>
        <taxon>Neisseriales</taxon>
        <taxon>Chitinibacteraceae</taxon>
        <taxon>Iodobacter</taxon>
    </lineage>
</organism>
<dbReference type="Pfam" id="PF00027">
    <property type="entry name" value="cNMP_binding"/>
    <property type="match status" value="1"/>
</dbReference>
<proteinExistence type="predicted"/>
<dbReference type="InterPro" id="IPR014710">
    <property type="entry name" value="RmlC-like_jellyroll"/>
</dbReference>
<evidence type="ECO:0000313" key="10">
    <source>
        <dbReference type="Proteomes" id="UP000255108"/>
    </source>
</evidence>
<dbReference type="Proteomes" id="UP000295794">
    <property type="component" value="Unassembled WGS sequence"/>
</dbReference>
<dbReference type="EMBL" id="UGHR01000001">
    <property type="protein sequence ID" value="STQ90517.1"/>
    <property type="molecule type" value="Genomic_DNA"/>
</dbReference>
<accession>A0A377Q6T4</accession>
<keyword evidence="4 6" id="KW-1133">Transmembrane helix</keyword>
<sequence length="504" mass="57160">MQHLPSELQILIYFIASCLILGMLLYYRVRTSRHRLFNSILLLTFSCLGLYSAQLLESYNLSSAAKAVHETFMVVLGFALIRYWGMLIFQLIAPLFRLNPPRILEDLLEAIAMLGWGFYRLHLAGLELGQLVTTSAVITAVLAFAMQDTLGNILAGLALHLDNSIEQGDWIKLGELTGRVVDLSWRATRVETRNGETVMIPNGMLMKGQFQLLGKRVDKPLAWRRWVWFEVGLDTLPTQVMLLIENAIREAAPPNVAQDPPPSCLLMNVEKGNARYAARYWLTDLQNDDPTDSQIRTLIDAVLRRNSLRLAAPQYKVFVTQENERYFEGRHKQHTQERLAVLQKLELLASLKEEELHTLADRLRFTPYVAGDVMIRQGEKVEWLYILIKGEAEAWVQPTRGERKLFAKLGPGSFFGEMGLMTGEAIRATVVVSTNVECYRIDKESFQQILLSRPELAGVFSEVLVKRQAEEQILLNDDSSIIPPVARSEILARLQHFIGLNRGA</sequence>
<gene>
    <name evidence="9" type="ORF">EV682_10259</name>
    <name evidence="8" type="ORF">NCTC11159_01582</name>
</gene>
<dbReference type="PANTHER" id="PTHR30347">
    <property type="entry name" value="POTASSIUM CHANNEL RELATED"/>
    <property type="match status" value="1"/>
</dbReference>